<protein>
    <recommendedName>
        <fullName evidence="1">DUF4123 domain-containing protein</fullName>
    </recommendedName>
</protein>
<organism evidence="2 3">
    <name type="scientific">Hahella chejuensis (strain KCTC 2396)</name>
    <dbReference type="NCBI Taxonomy" id="349521"/>
    <lineage>
        <taxon>Bacteria</taxon>
        <taxon>Pseudomonadati</taxon>
        <taxon>Pseudomonadota</taxon>
        <taxon>Gammaproteobacteria</taxon>
        <taxon>Oceanospirillales</taxon>
        <taxon>Hahellaceae</taxon>
        <taxon>Hahella</taxon>
    </lineage>
</organism>
<reference evidence="2 3" key="1">
    <citation type="journal article" date="2005" name="Nucleic Acids Res.">
        <title>Genomic blueprint of Hahella chejuensis, a marine microbe producing an algicidal agent.</title>
        <authorList>
            <person name="Jeong H."/>
            <person name="Yim J.H."/>
            <person name="Lee C."/>
            <person name="Choi S.-H."/>
            <person name="Park Y.K."/>
            <person name="Yoon S.H."/>
            <person name="Hur C.-G."/>
            <person name="Kang H.-Y."/>
            <person name="Kim D."/>
            <person name="Lee H.H."/>
            <person name="Park K.H."/>
            <person name="Park S.-H."/>
            <person name="Park H.-S."/>
            <person name="Lee H.K."/>
            <person name="Oh T.K."/>
            <person name="Kim J.F."/>
        </authorList>
    </citation>
    <scope>NUCLEOTIDE SEQUENCE [LARGE SCALE GENOMIC DNA]</scope>
    <source>
        <strain evidence="2 3">KCTC 2396</strain>
    </source>
</reference>
<sequence length="325" mass="37650">MPTNDASLYEKPTLKTFKGCCPGYRHYYALIDCASNDGLYPAITQSSCDSSTLFWPKVGEELKAASPHIVELKEGSFSNWLFEETWGKSWGIFLASNKPMPDLVRHFRRIAKVRGPNNENWYFRYCDPRFLGALLPSCDLTQINKIMGDIGAFWMEGDEPSFSRRYRRRGIELEVRTSNDTGAEVDLYITDLSKHPESSGLGMKIRPDQRDLLAKVSADAYVRRMVKLFKRRYTKKLQPLNDNELFVRFEAAIKQAQSIGATIRQDAFFFLNICVLYGWDFMDNKSLSWIRSDYLENRNFGSLSRRLEALYYYCRSQPIMEEVLA</sequence>
<keyword evidence="3" id="KW-1185">Reference proteome</keyword>
<dbReference type="AlphaFoldDB" id="Q2SFS4"/>
<evidence type="ECO:0000259" key="1">
    <source>
        <dbReference type="Pfam" id="PF13503"/>
    </source>
</evidence>
<dbReference type="HOGENOM" id="CLU_884997_0_0_6"/>
<evidence type="ECO:0000313" key="2">
    <source>
        <dbReference type="EMBL" id="ABC30500.1"/>
    </source>
</evidence>
<dbReference type="eggNOG" id="COG1716">
    <property type="taxonomic scope" value="Bacteria"/>
</dbReference>
<dbReference type="Pfam" id="PF13503">
    <property type="entry name" value="DUF4123"/>
    <property type="match status" value="1"/>
</dbReference>
<accession>Q2SFS4</accession>
<proteinExistence type="predicted"/>
<dbReference type="EMBL" id="CP000155">
    <property type="protein sequence ID" value="ABC30500.1"/>
    <property type="molecule type" value="Genomic_DNA"/>
</dbReference>
<name>Q2SFS4_HAHCH</name>
<dbReference type="STRING" id="349521.HCH_03768"/>
<gene>
    <name evidence="2" type="ordered locus">HCH_03768</name>
</gene>
<dbReference type="InterPro" id="IPR025391">
    <property type="entry name" value="DUF4123"/>
</dbReference>
<dbReference type="RefSeq" id="WP_011397568.1">
    <property type="nucleotide sequence ID" value="NC_007645.1"/>
</dbReference>
<dbReference type="OrthoDB" id="7833020at2"/>
<dbReference type="KEGG" id="hch:HCH_03768"/>
<feature type="domain" description="DUF4123" evidence="1">
    <location>
        <begin position="27"/>
        <end position="144"/>
    </location>
</feature>
<evidence type="ECO:0000313" key="3">
    <source>
        <dbReference type="Proteomes" id="UP000000238"/>
    </source>
</evidence>
<dbReference type="Proteomes" id="UP000000238">
    <property type="component" value="Chromosome"/>
</dbReference>